<evidence type="ECO:0000256" key="5">
    <source>
        <dbReference type="SAM" id="MobiDB-lite"/>
    </source>
</evidence>
<dbReference type="Pfam" id="PF01074">
    <property type="entry name" value="Glyco_hydro_38N"/>
    <property type="match status" value="1"/>
</dbReference>
<feature type="chain" id="PRO_5043761541" evidence="6">
    <location>
        <begin position="24"/>
        <end position="1193"/>
    </location>
</feature>
<dbReference type="InterPro" id="IPR015341">
    <property type="entry name" value="Glyco_hydro_38_cen"/>
</dbReference>
<dbReference type="InterPro" id="IPR011682">
    <property type="entry name" value="Glyco_hydro_38_C"/>
</dbReference>
<dbReference type="CDD" id="cd10789">
    <property type="entry name" value="GH38N_AMII_ER_cytosolic"/>
    <property type="match status" value="1"/>
</dbReference>
<dbReference type="InterPro" id="IPR000602">
    <property type="entry name" value="Glyco_hydro_38_N"/>
</dbReference>
<dbReference type="Pfam" id="PF09261">
    <property type="entry name" value="Alpha-mann_mid"/>
    <property type="match status" value="1"/>
</dbReference>
<feature type="domain" description="Glycoside hydrolase family 38 central" evidence="7">
    <location>
        <begin position="372"/>
        <end position="450"/>
    </location>
</feature>
<dbReference type="GO" id="GO:0006013">
    <property type="term" value="P:mannose metabolic process"/>
    <property type="evidence" value="ECO:0007669"/>
    <property type="project" value="InterPro"/>
</dbReference>
<dbReference type="InterPro" id="IPR011013">
    <property type="entry name" value="Gal_mutarotase_sf_dom"/>
</dbReference>
<dbReference type="GO" id="GO:0030246">
    <property type="term" value="F:carbohydrate binding"/>
    <property type="evidence" value="ECO:0007669"/>
    <property type="project" value="InterPro"/>
</dbReference>
<comment type="similarity">
    <text evidence="1">Belongs to the glycosyl hydrolase 38 family.</text>
</comment>
<protein>
    <submittedName>
        <fullName evidence="8">Glycoside hydrolase family 38 C-terminal domain-containing protein</fullName>
    </submittedName>
</protein>
<reference evidence="8" key="1">
    <citation type="submission" date="2023-03" db="EMBL/GenBank/DDBJ databases">
        <title>Edaphobacter sp.</title>
        <authorList>
            <person name="Huber K.J."/>
            <person name="Papendorf J."/>
            <person name="Pilke C."/>
            <person name="Bunk B."/>
            <person name="Sproeer C."/>
            <person name="Pester M."/>
        </authorList>
    </citation>
    <scope>NUCLEOTIDE SEQUENCE</scope>
    <source>
        <strain evidence="8">DSM 110680</strain>
    </source>
</reference>
<dbReference type="InterPro" id="IPR041147">
    <property type="entry name" value="GH38_C"/>
</dbReference>
<dbReference type="PANTHER" id="PTHR46017">
    <property type="entry name" value="ALPHA-MANNOSIDASE 2C1"/>
    <property type="match status" value="1"/>
</dbReference>
<dbReference type="InterPro" id="IPR011330">
    <property type="entry name" value="Glyco_hydro/deAcase_b/a-brl"/>
</dbReference>
<keyword evidence="4" id="KW-0326">Glycosidase</keyword>
<dbReference type="GO" id="GO:0004559">
    <property type="term" value="F:alpha-mannosidase activity"/>
    <property type="evidence" value="ECO:0007669"/>
    <property type="project" value="InterPro"/>
</dbReference>
<evidence type="ECO:0000313" key="8">
    <source>
        <dbReference type="EMBL" id="XBH17660.1"/>
    </source>
</evidence>
<dbReference type="Gene3D" id="2.70.98.30">
    <property type="entry name" value="Golgi alpha-mannosidase II, domain 4"/>
    <property type="match status" value="1"/>
</dbReference>
<dbReference type="SMART" id="SM00872">
    <property type="entry name" value="Alpha-mann_mid"/>
    <property type="match status" value="1"/>
</dbReference>
<dbReference type="SUPFAM" id="SSF88688">
    <property type="entry name" value="Families 57/38 glycoside transferase middle domain"/>
    <property type="match status" value="1"/>
</dbReference>
<accession>A0AAU7DKQ5</accession>
<name>A0AAU7DKQ5_9BACT</name>
<gene>
    <name evidence="8" type="ORF">P8935_24235</name>
</gene>
<dbReference type="RefSeq" id="WP_348262885.1">
    <property type="nucleotide sequence ID" value="NZ_CP121196.1"/>
</dbReference>
<feature type="region of interest" description="Disordered" evidence="5">
    <location>
        <begin position="232"/>
        <end position="267"/>
    </location>
</feature>
<organism evidence="8">
    <name type="scientific">Telmatobacter sp. DSM 110680</name>
    <dbReference type="NCBI Taxonomy" id="3036704"/>
    <lineage>
        <taxon>Bacteria</taxon>
        <taxon>Pseudomonadati</taxon>
        <taxon>Acidobacteriota</taxon>
        <taxon>Terriglobia</taxon>
        <taxon>Terriglobales</taxon>
        <taxon>Acidobacteriaceae</taxon>
        <taxon>Telmatobacter</taxon>
    </lineage>
</organism>
<evidence type="ECO:0000259" key="7">
    <source>
        <dbReference type="SMART" id="SM00872"/>
    </source>
</evidence>
<dbReference type="InterPro" id="IPR027291">
    <property type="entry name" value="Glyco_hydro_38_N_sf"/>
</dbReference>
<evidence type="ECO:0000256" key="2">
    <source>
        <dbReference type="ARBA" id="ARBA00022723"/>
    </source>
</evidence>
<dbReference type="Gene3D" id="3.20.110.10">
    <property type="entry name" value="Glycoside hydrolase 38, N terminal domain"/>
    <property type="match status" value="1"/>
</dbReference>
<keyword evidence="3 8" id="KW-0378">Hydrolase</keyword>
<sequence>MPRFTKSFLIAPVIALAALIAPAQTMKAPDITKQPTLYVVPYAHLDTQWRWEYPQVISEYLLKTMRVNFDYIDKYPHYVFNWSGSNRYRLMKEYYPSDYERLKQYVAKGNWYPAGSSVEEGDVNLPSAESIIRQVLYGNTYFRKEFGKASAEYMLPDCFGFPASLPTILAHAGIKGFSTQKLSASWQPAPLIGGPDSPEKTPEGIPFNVGVWEGPDGETVLAALNPGGYGSQIYTDLSKSPPPPQAPASGSNPRRRRGSETDWPNRINIDGSATGVYADYHYIGTGDIGGAVDEESVKLLEATVTHGEAVLPDPNMRPDPTDAHSAVPGTPVSMGDGPVSVISAAADQMFLDIKPDMQLRMPSYKGDLELINHSAGSLTSQAYHKRWNRRNEILADAAEKASIAAAWMGGRAYPLERLNDAWTLVMGGQFHDLGAGTATPRSYEFSQNDDVIALNQFADVLTSATQSVASALDTQVSGIPLVVYNQLNVAREDVVEATIHFPGKAPSAVRVFSPDGHEVPAQISNGKVLFLAKTPSVGYAVYDIRRAQTQAISAELKVSTSALENARYRVSINANGDVTNIFDKALNKELLAGPMRLAISNDAPRQWPAWNMDFDQEQAAPRAYIGGPAKIRVVENGPVRVAVEVSREGEGSKFVETIRLSNGDSGCRVEFSDSIDWRTLSANLKVVFPLSATNKVATYNWEVGTIDRPAATERQFEVASHHWVDEIDASGSYGATILTGDKNGSDKRDDSTIRLTLLRSPGPASQMKGAYTDQFNQDWGHHEILFGIAGHAGDWRLGKTDWQAYRLSTPLLAFETEKHAGKLGRDFSLLGVDNSNIRVLALKKAELSDEVIVRLVELHGEPAPQVRVKFAGPIQAAREVNGQELPVGPATIVDGALETSFKPYQPRTFALKLSPSSVRTADVESQPIALKYDLAAASEDDTKSTGGFDQQGNALPAEMLPAQLNFNGVEFRLAPAGVGKLDAVMAKGQVIDLPSGNFNKVYVLAASARGDQKAVFHVGYHPVDLTIEDWGGFIGQWDTRMWKPRPDSVTEGGGRFSQIPAHEVPLRKDWATSANHATWDLKSRGTPDWSPEYPKDYLGLRPGYIKPATLAWYASHHHTPEGLNQPYAYSYLFAYAMDLPNNAKTLTLPAVDGIRIMAISVAKEDPNVIPVQPLYDALRRTTEPSTYEAAATH</sequence>
<evidence type="ECO:0000256" key="4">
    <source>
        <dbReference type="ARBA" id="ARBA00023295"/>
    </source>
</evidence>
<dbReference type="SUPFAM" id="SSF74650">
    <property type="entry name" value="Galactose mutarotase-like"/>
    <property type="match status" value="1"/>
</dbReference>
<dbReference type="InterPro" id="IPR037094">
    <property type="entry name" value="Glyco_hydro_38_cen_sf"/>
</dbReference>
<dbReference type="EMBL" id="CP121196">
    <property type="protein sequence ID" value="XBH17660.1"/>
    <property type="molecule type" value="Genomic_DNA"/>
</dbReference>
<dbReference type="PANTHER" id="PTHR46017:SF1">
    <property type="entry name" value="ALPHA-MANNOSIDASE 2C1"/>
    <property type="match status" value="1"/>
</dbReference>
<dbReference type="InterPro" id="IPR028995">
    <property type="entry name" value="Glyco_hydro_57/38_cen_sf"/>
</dbReference>
<evidence type="ECO:0000256" key="1">
    <source>
        <dbReference type="ARBA" id="ARBA00009792"/>
    </source>
</evidence>
<evidence type="ECO:0000256" key="6">
    <source>
        <dbReference type="SAM" id="SignalP"/>
    </source>
</evidence>
<dbReference type="Pfam" id="PF07748">
    <property type="entry name" value="Glyco_hydro_38C"/>
    <property type="match status" value="1"/>
</dbReference>
<dbReference type="Gene3D" id="1.20.1270.50">
    <property type="entry name" value="Glycoside hydrolase family 38, central domain"/>
    <property type="match status" value="1"/>
</dbReference>
<dbReference type="GO" id="GO:0046872">
    <property type="term" value="F:metal ion binding"/>
    <property type="evidence" value="ECO:0007669"/>
    <property type="project" value="UniProtKB-KW"/>
</dbReference>
<dbReference type="SUPFAM" id="SSF88713">
    <property type="entry name" value="Glycoside hydrolase/deacetylase"/>
    <property type="match status" value="1"/>
</dbReference>
<evidence type="ECO:0000256" key="3">
    <source>
        <dbReference type="ARBA" id="ARBA00022801"/>
    </source>
</evidence>
<feature type="signal peptide" evidence="6">
    <location>
        <begin position="1"/>
        <end position="23"/>
    </location>
</feature>
<dbReference type="GO" id="GO:0009313">
    <property type="term" value="P:oligosaccharide catabolic process"/>
    <property type="evidence" value="ECO:0007669"/>
    <property type="project" value="TreeGrafter"/>
</dbReference>
<keyword evidence="2" id="KW-0479">Metal-binding</keyword>
<keyword evidence="6" id="KW-0732">Signal</keyword>
<dbReference type="AlphaFoldDB" id="A0AAU7DKQ5"/>
<dbReference type="Pfam" id="PF17677">
    <property type="entry name" value="Glyco_hydro38C2"/>
    <property type="match status" value="1"/>
</dbReference>
<proteinExistence type="inferred from homology"/>